<organism evidence="2 3">
    <name type="scientific">Blautia hydrogenotrophica (strain DSM 10507 / JCM 14656 / S5a33)</name>
    <name type="common">Ruminococcus hydrogenotrophicus</name>
    <dbReference type="NCBI Taxonomy" id="476272"/>
    <lineage>
        <taxon>Bacteria</taxon>
        <taxon>Bacillati</taxon>
        <taxon>Bacillota</taxon>
        <taxon>Clostridia</taxon>
        <taxon>Lachnospirales</taxon>
        <taxon>Lachnospiraceae</taxon>
        <taxon>Blautia</taxon>
    </lineage>
</organism>
<proteinExistence type="predicted"/>
<evidence type="ECO:0000313" key="2">
    <source>
        <dbReference type="EMBL" id="EEG50027.1"/>
    </source>
</evidence>
<feature type="region of interest" description="Disordered" evidence="1">
    <location>
        <begin position="32"/>
        <end position="53"/>
    </location>
</feature>
<evidence type="ECO:0000313" key="3">
    <source>
        <dbReference type="Proteomes" id="UP000003100"/>
    </source>
</evidence>
<keyword evidence="3" id="KW-1185">Reference proteome</keyword>
<evidence type="ECO:0000256" key="1">
    <source>
        <dbReference type="SAM" id="MobiDB-lite"/>
    </source>
</evidence>
<reference evidence="2 3" key="1">
    <citation type="submission" date="2009-01" db="EMBL/GenBank/DDBJ databases">
        <authorList>
            <person name="Fulton L."/>
            <person name="Clifton S."/>
            <person name="Fulton B."/>
            <person name="Xu J."/>
            <person name="Minx P."/>
            <person name="Pepin K.H."/>
            <person name="Johnson M."/>
            <person name="Bhonagiri V."/>
            <person name="Nash W.E."/>
            <person name="Mardis E.R."/>
            <person name="Wilson R.K."/>
        </authorList>
    </citation>
    <scope>NUCLEOTIDE SEQUENCE [LARGE SCALE GENOMIC DNA]</scope>
    <source>
        <strain evidence="3">DSM 10507 / JCM 14656 / S5a33</strain>
    </source>
</reference>
<sequence length="53" mass="6064">MFHSSLLEKSVNTVLSVTFSRRECKKFSKKTPLCTRNSDTKREPLLPDDFSSA</sequence>
<dbReference type="HOGENOM" id="CLU_3059041_0_0_9"/>
<dbReference type="EMBL" id="ACBZ01000046">
    <property type="protein sequence ID" value="EEG50027.1"/>
    <property type="molecule type" value="Genomic_DNA"/>
</dbReference>
<gene>
    <name evidence="2" type="ORF">RUMHYD_01046</name>
</gene>
<protein>
    <submittedName>
        <fullName evidence="2">Uncharacterized protein</fullName>
    </submittedName>
</protein>
<accession>C0CJM7</accession>
<dbReference type="AlphaFoldDB" id="C0CJM7"/>
<dbReference type="Proteomes" id="UP000003100">
    <property type="component" value="Unassembled WGS sequence"/>
</dbReference>
<name>C0CJM7_BLAHS</name>
<comment type="caution">
    <text evidence="2">The sequence shown here is derived from an EMBL/GenBank/DDBJ whole genome shotgun (WGS) entry which is preliminary data.</text>
</comment>
<reference evidence="2 3" key="2">
    <citation type="submission" date="2009-02" db="EMBL/GenBank/DDBJ databases">
        <title>Draft genome sequence of Blautia hydrogenotrophica DSM 10507 (Ruminococcus hydrogenotrophicus DSM 10507).</title>
        <authorList>
            <person name="Sudarsanam P."/>
            <person name="Ley R."/>
            <person name="Guruge J."/>
            <person name="Turnbaugh P.J."/>
            <person name="Mahowald M."/>
            <person name="Liep D."/>
            <person name="Gordon J."/>
        </authorList>
    </citation>
    <scope>NUCLEOTIDE SEQUENCE [LARGE SCALE GENOMIC DNA]</scope>
    <source>
        <strain evidence="3">DSM 10507 / JCM 14656 / S5a33</strain>
    </source>
</reference>